<name>A0A427B0S2_ENSVE</name>
<feature type="compositionally biased region" description="Low complexity" evidence="1">
    <location>
        <begin position="74"/>
        <end position="88"/>
    </location>
</feature>
<gene>
    <name evidence="2" type="ORF">B296_00012365</name>
</gene>
<reference evidence="2 3" key="1">
    <citation type="journal article" date="2014" name="Agronomy (Basel)">
        <title>A Draft Genome Sequence for Ensete ventricosum, the Drought-Tolerant Tree Against Hunger.</title>
        <authorList>
            <person name="Harrison J."/>
            <person name="Moore K.A."/>
            <person name="Paszkiewicz K."/>
            <person name="Jones T."/>
            <person name="Grant M."/>
            <person name="Ambacheew D."/>
            <person name="Muzemil S."/>
            <person name="Studholme D.J."/>
        </authorList>
    </citation>
    <scope>NUCLEOTIDE SEQUENCE [LARGE SCALE GENOMIC DNA]</scope>
</reference>
<protein>
    <submittedName>
        <fullName evidence="2">Uncharacterized protein</fullName>
    </submittedName>
</protein>
<dbReference type="AlphaFoldDB" id="A0A427B0S2"/>
<accession>A0A427B0S2</accession>
<evidence type="ECO:0000313" key="2">
    <source>
        <dbReference type="EMBL" id="RRT82132.1"/>
    </source>
</evidence>
<sequence length="263" mass="28121">MLSRQIDHMPDHVPDRLDRDRRHGLDRGAKLAGSSAFVVRASNVVYLIVGYPSNVTSAESPSFPPKELSPACPRAPSSSTLPPATSPSQPRSPVTEDPAPGSAKYMGRSRARGRVANSGTDCDRVDDGGVGGGGDGVRPAICLAYSASAVRLAHGARGRGMGDPGVDSAGHRTAKEPGLLCKEDCRAGPSTCRLFISVGSRDRGARFLCHRPLTFPFPPRGFRFVLLLWLRNERKPIIDAMNAKQTVELESRVIFDLGTVPVV</sequence>
<evidence type="ECO:0000256" key="1">
    <source>
        <dbReference type="SAM" id="MobiDB-lite"/>
    </source>
</evidence>
<proteinExistence type="predicted"/>
<comment type="caution">
    <text evidence="2">The sequence shown here is derived from an EMBL/GenBank/DDBJ whole genome shotgun (WGS) entry which is preliminary data.</text>
</comment>
<feature type="region of interest" description="Disordered" evidence="1">
    <location>
        <begin position="1"/>
        <end position="20"/>
    </location>
</feature>
<dbReference type="EMBL" id="AMZH03000758">
    <property type="protein sequence ID" value="RRT82132.1"/>
    <property type="molecule type" value="Genomic_DNA"/>
</dbReference>
<evidence type="ECO:0000313" key="3">
    <source>
        <dbReference type="Proteomes" id="UP000287651"/>
    </source>
</evidence>
<organism evidence="2 3">
    <name type="scientific">Ensete ventricosum</name>
    <name type="common">Abyssinian banana</name>
    <name type="synonym">Musa ensete</name>
    <dbReference type="NCBI Taxonomy" id="4639"/>
    <lineage>
        <taxon>Eukaryota</taxon>
        <taxon>Viridiplantae</taxon>
        <taxon>Streptophyta</taxon>
        <taxon>Embryophyta</taxon>
        <taxon>Tracheophyta</taxon>
        <taxon>Spermatophyta</taxon>
        <taxon>Magnoliopsida</taxon>
        <taxon>Liliopsida</taxon>
        <taxon>Zingiberales</taxon>
        <taxon>Musaceae</taxon>
        <taxon>Ensete</taxon>
    </lineage>
</organism>
<feature type="region of interest" description="Disordered" evidence="1">
    <location>
        <begin position="56"/>
        <end position="126"/>
    </location>
</feature>
<dbReference type="Proteomes" id="UP000287651">
    <property type="component" value="Unassembled WGS sequence"/>
</dbReference>